<reference evidence="2 4" key="1">
    <citation type="journal article" date="2000" name="Science">
        <title>The genome sequence of Drosophila melanogaster.</title>
        <authorList>
            <person name="Adams M.D."/>
            <person name="Celniker S.E."/>
            <person name="Holt R.A."/>
            <person name="Evans C.A."/>
            <person name="Gocayne J.D."/>
            <person name="Amanatides P.G."/>
            <person name="Scherer S.E."/>
            <person name="Li P.W."/>
            <person name="Hoskins R.A."/>
            <person name="Galle R.F."/>
            <person name="George R.A."/>
            <person name="Lewis S.E."/>
            <person name="Richards S."/>
            <person name="Ashburner M."/>
            <person name="Henderson S.N."/>
            <person name="Sutton G.G."/>
            <person name="Wortman J.R."/>
            <person name="Yandell M.D."/>
            <person name="Zhang Q."/>
            <person name="Chen L.X."/>
            <person name="Brandon R.C."/>
            <person name="Rogers Y.H."/>
            <person name="Blazej R.G."/>
            <person name="Champe M."/>
            <person name="Pfeiffer B.D."/>
            <person name="Wan K.H."/>
            <person name="Doyle C."/>
            <person name="Baxter E.G."/>
            <person name="Helt G."/>
            <person name="Nelson C.R."/>
            <person name="Gabor G.L."/>
            <person name="Abril J.F."/>
            <person name="Agbayani A."/>
            <person name="An H.J."/>
            <person name="Andrews-Pfannkoch C."/>
            <person name="Baldwin D."/>
            <person name="Ballew R.M."/>
            <person name="Basu A."/>
            <person name="Baxendale J."/>
            <person name="Bayraktaroglu L."/>
            <person name="Beasley E.M."/>
            <person name="Beeson K.Y."/>
            <person name="Benos P.V."/>
            <person name="Berman B.P."/>
            <person name="Bhandari D."/>
            <person name="Bolshakov S."/>
            <person name="Borkova D."/>
            <person name="Botchan M.R."/>
            <person name="Bouck J."/>
            <person name="Brokstein P."/>
            <person name="Brottier P."/>
            <person name="Burtis K.C."/>
            <person name="Busam D.A."/>
            <person name="Butler H."/>
            <person name="Cadieu E."/>
            <person name="Center A."/>
            <person name="Chandra I."/>
            <person name="Cherry J.M."/>
            <person name="Cawley S."/>
            <person name="Dahlke C."/>
            <person name="Davenport L.B."/>
            <person name="Davies P."/>
            <person name="de Pablos B."/>
            <person name="Delcher A."/>
            <person name="Deng Z."/>
            <person name="Mays A.D."/>
            <person name="Dew I."/>
            <person name="Dietz S.M."/>
            <person name="Dodson K."/>
            <person name="Doup L.E."/>
            <person name="Downes M."/>
            <person name="Dugan-Rocha S."/>
            <person name="Dunkov B.C."/>
            <person name="Dunn P."/>
            <person name="Durbin K.J."/>
            <person name="Evangelista C.C."/>
            <person name="Ferraz C."/>
            <person name="Ferriera S."/>
            <person name="Fleischmann W."/>
            <person name="Fosler C."/>
            <person name="Gabrielian A.E."/>
            <person name="Garg N.S."/>
            <person name="Gelbart W.M."/>
            <person name="Glasser K."/>
            <person name="Glodek A."/>
            <person name="Gong F."/>
            <person name="Gorrell J.H."/>
            <person name="Gu Z."/>
            <person name="Guan P."/>
            <person name="Harris M."/>
            <person name="Harris N.L."/>
            <person name="Harvey D."/>
            <person name="Heiman T.J."/>
            <person name="Hernandez J.R."/>
            <person name="Houck J."/>
            <person name="Hostin D."/>
            <person name="Houston K.A."/>
            <person name="Howland T.J."/>
            <person name="Wei M.H."/>
            <person name="Ibegwam C."/>
            <person name="Jalali M."/>
            <person name="Kalush F."/>
            <person name="Karpen G.H."/>
            <person name="Ke Z."/>
            <person name="Kennison J.A."/>
            <person name="Ketchum K.A."/>
            <person name="Kimmel B.E."/>
            <person name="Kodira C.D."/>
            <person name="Kraft C."/>
            <person name="Kravitz S."/>
            <person name="Kulp D."/>
            <person name="Lai Z."/>
            <person name="Lasko P."/>
            <person name="Lei Y."/>
            <person name="Levitsky A.A."/>
            <person name="Li J."/>
            <person name="Li Z."/>
            <person name="Liang Y."/>
            <person name="Lin X."/>
            <person name="Liu X."/>
            <person name="Mattei B."/>
            <person name="McIntosh T.C."/>
            <person name="McLeod M.P."/>
            <person name="McPherson D."/>
            <person name="Merkulov G."/>
            <person name="Milshina N.V."/>
            <person name="Mobarry C."/>
            <person name="Morris J."/>
            <person name="Moshrefi A."/>
            <person name="Mount S.M."/>
            <person name="Moy M."/>
            <person name="Murphy B."/>
            <person name="Murphy L."/>
            <person name="Muzny D.M."/>
            <person name="Nelson D.L."/>
            <person name="Nelson D.R."/>
            <person name="Nelson K.A."/>
            <person name="Nixon K."/>
            <person name="Nusskern D.R."/>
            <person name="Pacleb J.M."/>
            <person name="Palazzolo M."/>
            <person name="Pittman G.S."/>
            <person name="Pan S."/>
            <person name="Pollard J."/>
            <person name="Puri V."/>
            <person name="Reese M.G."/>
            <person name="Reinert K."/>
            <person name="Remington K."/>
            <person name="Saunders R.D."/>
            <person name="Scheeler F."/>
            <person name="Shen H."/>
            <person name="Shue B.C."/>
            <person name="Siden-Kiamos I."/>
            <person name="Simpson M."/>
            <person name="Skupski M.P."/>
            <person name="Smith T."/>
            <person name="Spier E."/>
            <person name="Spradling A.C."/>
            <person name="Stapleton M."/>
            <person name="Strong R."/>
            <person name="Sun E."/>
            <person name="Svirskas R."/>
            <person name="Tector C."/>
            <person name="Turner R."/>
            <person name="Venter E."/>
            <person name="Wang A.H."/>
            <person name="Wang X."/>
            <person name="Wang Z.Y."/>
            <person name="Wassarman D.A."/>
            <person name="Weinstock G.M."/>
            <person name="Weissenbach J."/>
            <person name="Williams S.M."/>
            <person name="WoodageT"/>
            <person name="Worley K.C."/>
            <person name="Wu D."/>
            <person name="Yang S."/>
            <person name="Yao Q.A."/>
            <person name="Ye J."/>
            <person name="Yeh R.F."/>
            <person name="Zaveri J.S."/>
            <person name="Zhan M."/>
            <person name="Zhang G."/>
            <person name="Zhao Q."/>
            <person name="Zheng L."/>
            <person name="Zheng X.H."/>
            <person name="Zhong F.N."/>
            <person name="Zhong W."/>
            <person name="Zhou X."/>
            <person name="Zhu S."/>
            <person name="Zhu X."/>
            <person name="Smith H.O."/>
            <person name="Gibbs R.A."/>
            <person name="Myers E.W."/>
            <person name="Rubin G.M."/>
            <person name="Venter J.C."/>
        </authorList>
    </citation>
    <scope>NUCLEOTIDE SEQUENCE [LARGE SCALE GENOMIC DNA]</scope>
    <source>
        <strain evidence="4">Berkeley</strain>
    </source>
</reference>
<gene>
    <name evidence="2" type="primary">CG42784-5'utr</name>
    <name evidence="2" type="synonym">Dmel\CG46308</name>
    <name evidence="2 3" type="ORF">CG46308</name>
    <name evidence="2" type="ORF">Dmel_CG46308</name>
</gene>
<reference evidence="2 4" key="2">
    <citation type="journal article" date="2002" name="Genome Biol.">
        <title>Finishing a whole-genome shotgun: release 3 of the Drosophila melanogaster euchromatic genome sequence.</title>
        <authorList>
            <person name="Celniker S.E."/>
            <person name="Wheeler D.A."/>
            <person name="Kronmiller B."/>
            <person name="Carlson J.W."/>
            <person name="Halpern A."/>
            <person name="Patel S."/>
            <person name="Adams M."/>
            <person name="Champe M."/>
            <person name="Dugan S.P."/>
            <person name="Frise E."/>
            <person name="Hodgson A."/>
            <person name="George R.A."/>
            <person name="Hoskins R.A."/>
            <person name="Laverty T."/>
            <person name="Muzny D.M."/>
            <person name="Nelson C.R."/>
            <person name="Pacleb J.M."/>
            <person name="Park S."/>
            <person name="Pfeiffer B.D."/>
            <person name="Richards S."/>
            <person name="Sodergren E.J."/>
            <person name="Svirskas R."/>
            <person name="Tabor P.E."/>
            <person name="Wan K."/>
            <person name="Stapleton M."/>
            <person name="Sutton G.G."/>
            <person name="Venter C."/>
            <person name="Weinstock G."/>
            <person name="Scherer S.E."/>
            <person name="Myers E.W."/>
            <person name="Gibbs R.A."/>
            <person name="Rubin G.M."/>
        </authorList>
    </citation>
    <scope>NUCLEOTIDE SEQUENCE [LARGE SCALE GENOMIC DNA]</scope>
    <source>
        <strain evidence="4">Berkeley</strain>
    </source>
</reference>
<sequence>MFIAFNAKIQTKMKSPTNTKPRDVNAT</sequence>
<dbReference type="KEGG" id="dme:Dmel_CG46308"/>
<organism evidence="2 4">
    <name type="scientific">Drosophila melanogaster</name>
    <name type="common">Fruit fly</name>
    <dbReference type="NCBI Taxonomy" id="7227"/>
    <lineage>
        <taxon>Eukaryota</taxon>
        <taxon>Metazoa</taxon>
        <taxon>Ecdysozoa</taxon>
        <taxon>Arthropoda</taxon>
        <taxon>Hexapoda</taxon>
        <taxon>Insecta</taxon>
        <taxon>Pterygota</taxon>
        <taxon>Neoptera</taxon>
        <taxon>Endopterygota</taxon>
        <taxon>Diptera</taxon>
        <taxon>Brachycera</taxon>
        <taxon>Muscomorpha</taxon>
        <taxon>Ephydroidea</taxon>
        <taxon>Drosophilidae</taxon>
        <taxon>Drosophila</taxon>
        <taxon>Sophophora</taxon>
    </lineage>
</organism>
<dbReference type="AGR" id="FB:FBgn0284224"/>
<evidence type="ECO:0000313" key="3">
    <source>
        <dbReference type="FlyBase" id="FBgn0284224"/>
    </source>
</evidence>
<protein>
    <submittedName>
        <fullName evidence="2">Uncharacterized protein</fullName>
    </submittedName>
</protein>
<reference evidence="2 4" key="6">
    <citation type="journal article" date="2005" name="PLoS Comput. Biol.">
        <title>Combined evidence annotation of transposable elements in genome sequences.</title>
        <authorList>
            <person name="Quesneville H."/>
            <person name="Bergman C.M."/>
            <person name="Andrieu O."/>
            <person name="Autard D."/>
            <person name="Nouaud D."/>
            <person name="Ashburner M."/>
            <person name="Anxolabehere D."/>
        </authorList>
    </citation>
    <scope>NUCLEOTIDE SEQUENCE [LARGE SCALE GENOMIC DNA]</scope>
    <source>
        <strain evidence="4">Berkeley</strain>
    </source>
</reference>
<keyword evidence="4" id="KW-1185">Reference proteome</keyword>
<reference evidence="2 4" key="4">
    <citation type="journal article" date="2002" name="Genome Biol.">
        <title>The transposable elements of the Drosophila melanogaster euchromatin: a genomics perspective.</title>
        <authorList>
            <person name="Kaminker J.S."/>
            <person name="Bergman C.M."/>
            <person name="Kronmiller B."/>
            <person name="Carlson J."/>
            <person name="Svirskas R."/>
            <person name="Patel S."/>
            <person name="Frise E."/>
            <person name="Wheeler D.A."/>
            <person name="Lewis S.E."/>
            <person name="Rubin G.M."/>
            <person name="Ashburner M."/>
            <person name="Celniker S.E."/>
        </authorList>
    </citation>
    <scope>NUCLEOTIDE SEQUENCE [LARGE SCALE GENOMIC DNA]</scope>
    <source>
        <strain evidence="4">Berkeley</strain>
    </source>
</reference>
<reference evidence="2 4" key="3">
    <citation type="journal article" date="2002" name="Genome Biol.">
        <title>Annotation of the Drosophila melanogaster euchromatic genome: a systematic review.</title>
        <authorList>
            <person name="Misra S."/>
            <person name="Crosby M.A."/>
            <person name="Mungall C.J."/>
            <person name="Matthews B.B."/>
            <person name="Campbell K.S."/>
            <person name="Hradecky P."/>
            <person name="Huang Y."/>
            <person name="Kaminker J.S."/>
            <person name="Millburn G.H."/>
            <person name="Prochnik S.E."/>
            <person name="Smith C.D."/>
            <person name="Tupy J.L."/>
            <person name="Whitfied E.J."/>
            <person name="Bayraktaroglu L."/>
            <person name="Berman B.P."/>
            <person name="Bettencourt B.R."/>
            <person name="Celniker S.E."/>
            <person name="de Grey A.D."/>
            <person name="Drysdale R.A."/>
            <person name="Harris N.L."/>
            <person name="Richter J."/>
            <person name="Russo S."/>
            <person name="Schroeder A.J."/>
            <person name="Shu S.Q."/>
            <person name="Stapleton M."/>
            <person name="Yamada C."/>
            <person name="Ashburner M."/>
            <person name="Gelbart W.M."/>
            <person name="Rubin G.M."/>
            <person name="Lewis S.E."/>
        </authorList>
    </citation>
    <scope>GENOME REANNOTATION</scope>
    <source>
        <strain evidence="4">Berkeley</strain>
    </source>
</reference>
<dbReference type="EMBL" id="AE014134">
    <property type="protein sequence ID" value="API64986.1"/>
    <property type="molecule type" value="Genomic_DNA"/>
</dbReference>
<evidence type="ECO:0000313" key="2">
    <source>
        <dbReference type="EMBL" id="API64986.1"/>
    </source>
</evidence>
<dbReference type="RefSeq" id="NP_001334736.1">
    <property type="nucleotide sequence ID" value="NM_001347786.1"/>
</dbReference>
<feature type="compositionally biased region" description="Polar residues" evidence="1">
    <location>
        <begin position="8"/>
        <end position="19"/>
    </location>
</feature>
<feature type="region of interest" description="Disordered" evidence="1">
    <location>
        <begin position="1"/>
        <end position="27"/>
    </location>
</feature>
<dbReference type="Proteomes" id="UP000000803">
    <property type="component" value="Chromosome 2L"/>
</dbReference>
<evidence type="ECO:0000256" key="1">
    <source>
        <dbReference type="SAM" id="MobiDB-lite"/>
    </source>
</evidence>
<reference evidence="2 4" key="7">
    <citation type="journal article" date="2007" name="Science">
        <title>The Release 5.1 annotation of Drosophila melanogaster heterochromatin.</title>
        <authorList>
            <person name="Smith C.D."/>
            <person name="Shu S."/>
            <person name="Mungall C.J."/>
            <person name="Karpen G.H."/>
        </authorList>
    </citation>
    <scope>NUCLEOTIDE SEQUENCE [LARGE SCALE GENOMIC DNA]</scope>
    <source>
        <strain evidence="4">Berkeley</strain>
    </source>
</reference>
<reference evidence="2 4" key="5">
    <citation type="journal article" date="2002" name="Genome Biol.">
        <title>Heterochromatic sequences in a Drosophila whole-genome shotgun assembly.</title>
        <authorList>
            <person name="Hoskins R.A."/>
            <person name="Smith C.D."/>
            <person name="Carlson J.W."/>
            <person name="Carvalho A.B."/>
            <person name="Halpern A."/>
            <person name="Kaminker J.S."/>
            <person name="Kennedy C."/>
            <person name="Mungall C.J."/>
            <person name="Sullivan B.A."/>
            <person name="Sutton G.G."/>
            <person name="Yasuhara J.C."/>
            <person name="Wakimoto B.T."/>
            <person name="Myers E.W."/>
            <person name="Celniker S.E."/>
            <person name="Rubin G.M."/>
            <person name="Karpen G.H."/>
        </authorList>
    </citation>
    <scope>NUCLEOTIDE SEQUENCE [LARGE SCALE GENOMIC DNA]</scope>
    <source>
        <strain evidence="4">Berkeley</strain>
    </source>
</reference>
<reference evidence="2 4" key="9">
    <citation type="journal article" date="2015" name="G3 (Bethesda)">
        <title>Gene Model Annotations for Drosophila melanogaster: Impact of High-Throughput Data.</title>
        <authorList>
            <consortium name="FlyBase Consortium"/>
            <person name="Matthews B.B."/>
            <person name="Dos Santos G."/>
            <person name="Crosby M.A."/>
            <person name="Emmert D.B."/>
            <person name="St Pierre S.E."/>
            <person name="Gramates L.S."/>
            <person name="Zhou P."/>
            <person name="Schroeder A.J."/>
            <person name="Falls K."/>
            <person name="Strelets V."/>
            <person name="Russo S.M."/>
            <person name="Gelbart W.M."/>
            <person name="null"/>
        </authorList>
    </citation>
    <scope>NUCLEOTIDE SEQUENCE [LARGE SCALE GENOMIC DNA]</scope>
    <source>
        <strain evidence="4">Berkeley</strain>
    </source>
</reference>
<dbReference type="FlyBase" id="FBgn0284224">
    <property type="gene designation" value="CG46308"/>
</dbReference>
<reference evidence="2 4" key="8">
    <citation type="journal article" date="2007" name="Science">
        <title>Sequence finishing and mapping of Drosophila melanogaster heterochromatin.</title>
        <authorList>
            <person name="Hoskins R.A."/>
            <person name="Carlson J.W."/>
            <person name="Kennedy C."/>
            <person name="Acevedo D."/>
            <person name="Evans-Holm M."/>
            <person name="Frise E."/>
            <person name="Wan K.H."/>
            <person name="Park S."/>
            <person name="Mendez-Lago M."/>
            <person name="Rossi F."/>
            <person name="Villasante A."/>
            <person name="Dimitri P."/>
            <person name="Karpen G.H."/>
            <person name="Celniker S.E."/>
        </authorList>
    </citation>
    <scope>NUCLEOTIDE SEQUENCE [LARGE SCALE GENOMIC DNA]</scope>
    <source>
        <strain evidence="4">Berkeley</strain>
    </source>
</reference>
<reference evidence="2 4" key="10">
    <citation type="journal article" date="2015" name="G3 (Bethesda)">
        <title>Gene Model Annotations for Drosophila melanogaster: The Rule-Benders.</title>
        <authorList>
            <consortium name="FlyBase Consortium"/>
            <person name="Crosby M.A."/>
            <person name="Gramates L.S."/>
            <person name="Dos Santos G."/>
            <person name="Matthews B.B."/>
            <person name="St Pierre S.E."/>
            <person name="Zhou P."/>
            <person name="Schroeder A.J."/>
            <person name="Falls K."/>
            <person name="Emmert D.B."/>
            <person name="Russo S.M."/>
            <person name="Gelbart W.M."/>
            <person name="null"/>
        </authorList>
    </citation>
    <scope>NUCLEOTIDE SEQUENCE [LARGE SCALE GENOMIC DNA]</scope>
    <source>
        <strain evidence="4">Berkeley</strain>
    </source>
</reference>
<dbReference type="InParanoid" id="A0A1W5PW65"/>
<dbReference type="AlphaFoldDB" id="A0A1W5PW65"/>
<dbReference type="VEuPathDB" id="VectorBase:FBgn0284224"/>
<evidence type="ECO:0000313" key="4">
    <source>
        <dbReference type="Proteomes" id="UP000000803"/>
    </source>
</evidence>
<accession>A0A1W5PW65</accession>
<name>A0A1W5PW65_DROME</name>
<proteinExistence type="predicted"/>
<dbReference type="GeneID" id="30522397"/>
<reference evidence="2 4" key="11">
    <citation type="journal article" date="2015" name="Genome Res.">
        <title>The Release 6 reference sequence of the Drosophila melanogaster genome.</title>
        <authorList>
            <person name="Hoskins R.A."/>
            <person name="Carlson J.W."/>
            <person name="Wan K.H."/>
            <person name="Park S."/>
            <person name="Mendez I."/>
            <person name="Galle S.E."/>
            <person name="Booth B.W."/>
            <person name="Pfeiffer B.D."/>
            <person name="George R.A."/>
            <person name="Svirskas R."/>
            <person name="Krzywinski M."/>
            <person name="Schein J."/>
            <person name="Accardo M.C."/>
            <person name="Damia E."/>
            <person name="Messina G."/>
            <person name="Mendez-Lago M."/>
            <person name="de Pablos B."/>
            <person name="Demakova O.V."/>
            <person name="Andreyeva E.N."/>
            <person name="Boldyreva L.V."/>
            <person name="Marra M."/>
            <person name="Carvalho A.B."/>
            <person name="Dimitri P."/>
            <person name="Villasante A."/>
            <person name="Zhimulev I.F."/>
            <person name="Rubin G.M."/>
            <person name="Karpen G.H."/>
            <person name="Celniker S.E."/>
        </authorList>
    </citation>
    <scope>NUCLEOTIDE SEQUENCE [LARGE SCALE GENOMIC DNA]</scope>
    <source>
        <strain evidence="4">Berkeley</strain>
    </source>
</reference>
<dbReference type="Bgee" id="FBgn0284224">
    <property type="expression patterns" value="Expressed in brain and 1 other cell type or tissue"/>
</dbReference>